<feature type="binding site" evidence="9">
    <location>
        <position position="269"/>
    </location>
    <ligand>
        <name>NAD(+)</name>
        <dbReference type="ChEBI" id="CHEBI:57540"/>
    </ligand>
</feature>
<dbReference type="PIRSF" id="PIRSF000350">
    <property type="entry name" value="Mercury_reductase_MerA"/>
    <property type="match status" value="1"/>
</dbReference>
<dbReference type="PRINTS" id="PR00411">
    <property type="entry name" value="PNDRDTASEI"/>
</dbReference>
<dbReference type="KEGG" id="lfp:Y981_09670"/>
<dbReference type="Gene3D" id="3.50.50.60">
    <property type="entry name" value="FAD/NAD(P)-binding domain"/>
    <property type="match status" value="2"/>
</dbReference>
<protein>
    <submittedName>
        <fullName evidence="14">Dihydrolipoamide dehydrogenase</fullName>
    </submittedName>
</protein>
<keyword evidence="15" id="KW-1185">Reference proteome</keyword>
<reference evidence="14 15" key="2">
    <citation type="journal article" date="2015" name="Biomed. Res. Int.">
        <title>Effects of Arsenite Resistance on the Growth and Functional Gene Expression of Leptospirillum ferriphilum and Acidithiobacillus thiooxidans in Pure Culture and Coculture.</title>
        <authorList>
            <person name="Jiang H."/>
            <person name="Liang Y."/>
            <person name="Yin H."/>
            <person name="Xiao Y."/>
            <person name="Guo X."/>
            <person name="Xu Y."/>
            <person name="Hu Q."/>
            <person name="Liu H."/>
            <person name="Liu X."/>
        </authorList>
    </citation>
    <scope>NUCLEOTIDE SEQUENCE [LARGE SCALE GENOMIC DNA]</scope>
    <source>
        <strain evidence="14 15">YSK</strain>
    </source>
</reference>
<evidence type="ECO:0000313" key="15">
    <source>
        <dbReference type="Proteomes" id="UP000027059"/>
    </source>
</evidence>
<dbReference type="GO" id="GO:0003955">
    <property type="term" value="F:NAD(P)H dehydrogenase (quinone) activity"/>
    <property type="evidence" value="ECO:0007669"/>
    <property type="project" value="TreeGrafter"/>
</dbReference>
<feature type="binding site" evidence="9">
    <location>
        <position position="310"/>
    </location>
    <ligand>
        <name>FAD</name>
        <dbReference type="ChEBI" id="CHEBI:57692"/>
    </ligand>
</feature>
<evidence type="ECO:0000256" key="4">
    <source>
        <dbReference type="ARBA" id="ARBA00022857"/>
    </source>
</evidence>
<name>A0A059XQQ1_9BACT</name>
<dbReference type="HOGENOM" id="CLU_016755_0_2_0"/>
<evidence type="ECO:0000256" key="7">
    <source>
        <dbReference type="ARBA" id="ARBA00023284"/>
    </source>
</evidence>
<dbReference type="GO" id="GO:0016668">
    <property type="term" value="F:oxidoreductase activity, acting on a sulfur group of donors, NAD(P) as acceptor"/>
    <property type="evidence" value="ECO:0007669"/>
    <property type="project" value="InterPro"/>
</dbReference>
<dbReference type="FunFam" id="3.30.390.30:FF:000001">
    <property type="entry name" value="Dihydrolipoyl dehydrogenase"/>
    <property type="match status" value="1"/>
</dbReference>
<feature type="binding site" evidence="9">
    <location>
        <begin position="178"/>
        <end position="185"/>
    </location>
    <ligand>
        <name>NAD(+)</name>
        <dbReference type="ChEBI" id="CHEBI:57540"/>
    </ligand>
</feature>
<keyword evidence="9" id="KW-0520">NAD</keyword>
<keyword evidence="7 11" id="KW-0676">Redox-active center</keyword>
<evidence type="ECO:0000256" key="10">
    <source>
        <dbReference type="PIRSR" id="PIRSR000350-4"/>
    </source>
</evidence>
<dbReference type="GO" id="GO:0050660">
    <property type="term" value="F:flavin adenine dinucleotide binding"/>
    <property type="evidence" value="ECO:0007669"/>
    <property type="project" value="TreeGrafter"/>
</dbReference>
<keyword evidence="2 11" id="KW-0285">Flavoprotein</keyword>
<dbReference type="SUPFAM" id="SSF51905">
    <property type="entry name" value="FAD/NAD(P)-binding domain"/>
    <property type="match status" value="1"/>
</dbReference>
<feature type="disulfide bond" description="Redox-active" evidence="10">
    <location>
        <begin position="42"/>
        <end position="47"/>
    </location>
</feature>
<gene>
    <name evidence="14" type="ORF">Y981_09670</name>
</gene>
<comment type="cofactor">
    <cofactor evidence="9">
        <name>FAD</name>
        <dbReference type="ChEBI" id="CHEBI:57692"/>
    </cofactor>
    <text evidence="9">Binds 1 FAD per subunit.</text>
</comment>
<dbReference type="InterPro" id="IPR016156">
    <property type="entry name" value="FAD/NAD-linked_Rdtase_dimer_sf"/>
</dbReference>
<dbReference type="InterPro" id="IPR001100">
    <property type="entry name" value="Pyr_nuc-diS_OxRdtase"/>
</dbReference>
<keyword evidence="5 11" id="KW-0560">Oxidoreductase</keyword>
<dbReference type="InterPro" id="IPR012999">
    <property type="entry name" value="Pyr_OxRdtase_I_AS"/>
</dbReference>
<keyword evidence="6" id="KW-1015">Disulfide bond</keyword>
<comment type="similarity">
    <text evidence="1 11">Belongs to the class-I pyridine nucleotide-disulfide oxidoreductase family.</text>
</comment>
<evidence type="ECO:0000256" key="9">
    <source>
        <dbReference type="PIRSR" id="PIRSR000350-3"/>
    </source>
</evidence>
<proteinExistence type="inferred from homology"/>
<dbReference type="InterPro" id="IPR004099">
    <property type="entry name" value="Pyr_nucl-diS_OxRdtase_dimer"/>
</dbReference>
<keyword evidence="3 9" id="KW-0274">FAD</keyword>
<dbReference type="Gene3D" id="3.30.390.30">
    <property type="match status" value="1"/>
</dbReference>
<keyword evidence="9" id="KW-0547">Nucleotide-binding</keyword>
<dbReference type="EMBL" id="CP007243">
    <property type="protein sequence ID" value="AIA30904.1"/>
    <property type="molecule type" value="Genomic_DNA"/>
</dbReference>
<evidence type="ECO:0000259" key="12">
    <source>
        <dbReference type="Pfam" id="PF02852"/>
    </source>
</evidence>
<evidence type="ECO:0000256" key="5">
    <source>
        <dbReference type="ARBA" id="ARBA00023002"/>
    </source>
</evidence>
<evidence type="ECO:0000259" key="13">
    <source>
        <dbReference type="Pfam" id="PF07992"/>
    </source>
</evidence>
<feature type="domain" description="FAD/NAD(P)-binding" evidence="13">
    <location>
        <begin position="6"/>
        <end position="321"/>
    </location>
</feature>
<dbReference type="InterPro" id="IPR023753">
    <property type="entry name" value="FAD/NAD-binding_dom"/>
</dbReference>
<dbReference type="PROSITE" id="PS00076">
    <property type="entry name" value="PYRIDINE_REDOX_1"/>
    <property type="match status" value="1"/>
</dbReference>
<feature type="binding site" evidence="9">
    <location>
        <position position="51"/>
    </location>
    <ligand>
        <name>FAD</name>
        <dbReference type="ChEBI" id="CHEBI:57692"/>
    </ligand>
</feature>
<feature type="domain" description="Pyridine nucleotide-disulphide oxidoreductase dimerisation" evidence="12">
    <location>
        <begin position="345"/>
        <end position="452"/>
    </location>
</feature>
<dbReference type="OrthoDB" id="4678789at2"/>
<dbReference type="SUPFAM" id="SSF55424">
    <property type="entry name" value="FAD/NAD-linked reductases, dimerisation (C-terminal) domain"/>
    <property type="match status" value="1"/>
</dbReference>
<dbReference type="Proteomes" id="UP000027059">
    <property type="component" value="Chromosome"/>
</dbReference>
<dbReference type="AlphaFoldDB" id="A0A059XQQ1"/>
<accession>A0A059XQQ1</accession>
<dbReference type="PANTHER" id="PTHR43014:SF2">
    <property type="entry name" value="MERCURIC REDUCTASE"/>
    <property type="match status" value="1"/>
</dbReference>
<dbReference type="PANTHER" id="PTHR43014">
    <property type="entry name" value="MERCURIC REDUCTASE"/>
    <property type="match status" value="1"/>
</dbReference>
<evidence type="ECO:0000256" key="1">
    <source>
        <dbReference type="ARBA" id="ARBA00007532"/>
    </source>
</evidence>
<evidence type="ECO:0000313" key="14">
    <source>
        <dbReference type="EMBL" id="AIA30904.1"/>
    </source>
</evidence>
<sequence length="461" mass="49632">MHKKVDLLVIGAGSAGRYAARSAASLGKSVLLVEKGPFGGLCILKGCMPSKALLRPAHVFHLMKHRLKDLGLSVDGSVKADIPAIVRMKNAMIREMAEDARKTIEATPGITLLTGSFSFTGPQAGLLGDTPVHFDKAVIATGSRVHVPAIPGLEEEWILTSDDVLEMEEIPSSTLVLGGGPVGLELGQYLSCLGSDVTLADTNQNWHPQTDPQLAREYLGTLASRGLNIHLGIRAEKFDRGAGEKPFFSFHADGKNHKVPFDRVLLATGRRPDTSGLNLPAAQVQTTRHGHIQVDAFLRTSNHSIFAAGDVTGILPVLNLATFHGEMAGRNAVLPVPVTVREPVVPVAIFTDPEYARAGLTESMAQARRIPVKTGRISFSDLGKAIVYRETEGGLKIVIHAKSREILGVELFGPGASDLVHTVATAMHFHATIDQYQEILHIHPTFSEIFKYLADDMTEAI</sequence>
<dbReference type="PRINTS" id="PR00368">
    <property type="entry name" value="FADPNR"/>
</dbReference>
<evidence type="ECO:0000256" key="11">
    <source>
        <dbReference type="RuleBase" id="RU003691"/>
    </source>
</evidence>
<evidence type="ECO:0000256" key="8">
    <source>
        <dbReference type="PIRSR" id="PIRSR000350-2"/>
    </source>
</evidence>
<reference evidence="15" key="1">
    <citation type="submission" date="2014-02" db="EMBL/GenBank/DDBJ databases">
        <title>Complete genome sequence and comparative genomic analysis of the nitrogen-fixing bacterium Leptospirillum ferriphilum YSK.</title>
        <authorList>
            <person name="Guo X."/>
            <person name="Yin H."/>
            <person name="Liang Y."/>
            <person name="Hu Q."/>
            <person name="Ma L."/>
            <person name="Xiao Y."/>
            <person name="Zhang X."/>
            <person name="Qiu G."/>
            <person name="Liu X."/>
        </authorList>
    </citation>
    <scope>NUCLEOTIDE SEQUENCE [LARGE SCALE GENOMIC DNA]</scope>
    <source>
        <strain evidence="15">YSK</strain>
    </source>
</reference>
<evidence type="ECO:0000256" key="2">
    <source>
        <dbReference type="ARBA" id="ARBA00022630"/>
    </source>
</evidence>
<dbReference type="Pfam" id="PF02852">
    <property type="entry name" value="Pyr_redox_dim"/>
    <property type="match status" value="1"/>
</dbReference>
<feature type="active site" description="Proton acceptor" evidence="8">
    <location>
        <position position="443"/>
    </location>
</feature>
<keyword evidence="4" id="KW-0521">NADP</keyword>
<organism evidence="14 15">
    <name type="scientific">Leptospirillum ferriphilum YSK</name>
    <dbReference type="NCBI Taxonomy" id="1441628"/>
    <lineage>
        <taxon>Bacteria</taxon>
        <taxon>Pseudomonadati</taxon>
        <taxon>Nitrospirota</taxon>
        <taxon>Nitrospiria</taxon>
        <taxon>Nitrospirales</taxon>
        <taxon>Nitrospiraceae</taxon>
        <taxon>Leptospirillum</taxon>
    </lineage>
</organism>
<feature type="binding site" evidence="9">
    <location>
        <begin position="141"/>
        <end position="143"/>
    </location>
    <ligand>
        <name>FAD</name>
        <dbReference type="ChEBI" id="CHEBI:57692"/>
    </ligand>
</feature>
<dbReference type="RefSeq" id="WP_038505840.1">
    <property type="nucleotide sequence ID" value="NZ_CP007243.1"/>
</dbReference>
<dbReference type="Pfam" id="PF07992">
    <property type="entry name" value="Pyr_redox_2"/>
    <property type="match status" value="1"/>
</dbReference>
<evidence type="ECO:0000256" key="6">
    <source>
        <dbReference type="ARBA" id="ARBA00023157"/>
    </source>
</evidence>
<dbReference type="InterPro" id="IPR036188">
    <property type="entry name" value="FAD/NAD-bd_sf"/>
</dbReference>
<evidence type="ECO:0000256" key="3">
    <source>
        <dbReference type="ARBA" id="ARBA00022827"/>
    </source>
</evidence>